<dbReference type="Proteomes" id="UP000029389">
    <property type="component" value="Unassembled WGS sequence"/>
</dbReference>
<gene>
    <name evidence="3" type="ORF">D0U04_21885</name>
    <name evidence="2" type="ORF">DJ93_1414</name>
</gene>
<dbReference type="PATRIC" id="fig|1405.8.peg.1603"/>
<dbReference type="InterPro" id="IPR039519">
    <property type="entry name" value="YokE-like_PH"/>
</dbReference>
<evidence type="ECO:0000313" key="4">
    <source>
        <dbReference type="Proteomes" id="UP000029389"/>
    </source>
</evidence>
<comment type="caution">
    <text evidence="2">The sequence shown here is derived from an EMBL/GenBank/DDBJ whole genome shotgun (WGS) entry which is preliminary data.</text>
</comment>
<keyword evidence="5" id="KW-1185">Reference proteome</keyword>
<dbReference type="Proteomes" id="UP000264294">
    <property type="component" value="Unassembled WGS sequence"/>
</dbReference>
<evidence type="ECO:0000313" key="3">
    <source>
        <dbReference type="EMBL" id="RFT64413.1"/>
    </source>
</evidence>
<dbReference type="AlphaFoldDB" id="A0A090YXN4"/>
<feature type="domain" description="YokE-like PH" evidence="1">
    <location>
        <begin position="12"/>
        <end position="110"/>
    </location>
</feature>
<dbReference type="EMBL" id="QVOD01000035">
    <property type="protein sequence ID" value="RFT64413.1"/>
    <property type="molecule type" value="Genomic_DNA"/>
</dbReference>
<accession>A0A090YXN4</accession>
<evidence type="ECO:0000313" key="2">
    <source>
        <dbReference type="EMBL" id="KFN03729.1"/>
    </source>
</evidence>
<evidence type="ECO:0000259" key="1">
    <source>
        <dbReference type="Pfam" id="PF14470"/>
    </source>
</evidence>
<reference evidence="3 5" key="2">
    <citation type="submission" date="2018-08" db="EMBL/GenBank/DDBJ databases">
        <title>Bacillus clarus sp. nov. strain PS00077A.</title>
        <authorList>
            <person name="Mendez Acevedo M."/>
            <person name="Carroll L."/>
            <person name="Mukherjee M."/>
            <person name="Wiedmann M."/>
            <person name="Kovac J."/>
        </authorList>
    </citation>
    <scope>NUCLEOTIDE SEQUENCE [LARGE SCALE GENOMIC DNA]</scope>
    <source>
        <strain evidence="3 5">PS00077A</strain>
    </source>
</reference>
<protein>
    <submittedName>
        <fullName evidence="2">Bacterial PH domain protein</fullName>
    </submittedName>
</protein>
<sequence length="114" mass="13513">MTDLLNQTKKLLHTDEKILSYTPCSLEVFIYRTIARPGLLILTNKRLFFYGPDLSGNPLFEEYFFSKISSIKEQKRLLNNQIVFMYDNEWKKIKHIQTDNISSIVQKIKEQLPK</sequence>
<name>A0A090YXN4_9BACI</name>
<dbReference type="RefSeq" id="WP_042980028.1">
    <property type="nucleotide sequence ID" value="NZ_JMQC01000008.1"/>
</dbReference>
<dbReference type="Pfam" id="PF14470">
    <property type="entry name" value="bPH_3"/>
    <property type="match status" value="1"/>
</dbReference>
<organism evidence="2 4">
    <name type="scientific">Bacillus clarus</name>
    <dbReference type="NCBI Taxonomy" id="2338372"/>
    <lineage>
        <taxon>Bacteria</taxon>
        <taxon>Bacillati</taxon>
        <taxon>Bacillota</taxon>
        <taxon>Bacilli</taxon>
        <taxon>Bacillales</taxon>
        <taxon>Bacillaceae</taxon>
        <taxon>Bacillus</taxon>
        <taxon>Bacillus cereus group</taxon>
    </lineage>
</organism>
<dbReference type="EMBL" id="JMQC01000008">
    <property type="protein sequence ID" value="KFN03729.1"/>
    <property type="molecule type" value="Genomic_DNA"/>
</dbReference>
<evidence type="ECO:0000313" key="5">
    <source>
        <dbReference type="Proteomes" id="UP000264294"/>
    </source>
</evidence>
<reference evidence="2 4" key="1">
    <citation type="submission" date="2014-04" db="EMBL/GenBank/DDBJ databases">
        <authorList>
            <person name="Bishop-Lilly K.A."/>
            <person name="Broomall S.M."/>
            <person name="Chain P.S."/>
            <person name="Chertkov O."/>
            <person name="Coyne S.R."/>
            <person name="Daligault H.E."/>
            <person name="Davenport K.W."/>
            <person name="Erkkila T."/>
            <person name="Frey K.G."/>
            <person name="Gibbons H.S."/>
            <person name="Gu W."/>
            <person name="Jaissle J."/>
            <person name="Johnson S.L."/>
            <person name="Koroleva G.I."/>
            <person name="Ladner J.T."/>
            <person name="Lo C.-C."/>
            <person name="Minogue T.D."/>
            <person name="Munk C."/>
            <person name="Palacios G.F."/>
            <person name="Redden C.L."/>
            <person name="Rosenzweig C.N."/>
            <person name="Scholz M.B."/>
            <person name="Teshima H."/>
            <person name="Xu Y."/>
        </authorList>
    </citation>
    <scope>NUCLEOTIDE SEQUENCE [LARGE SCALE GENOMIC DNA]</scope>
    <source>
        <strain evidence="2 4">BHP</strain>
    </source>
</reference>
<proteinExistence type="predicted"/>